<gene>
    <name evidence="2" type="ORF">NCTC11685_03021</name>
</gene>
<keyword evidence="1" id="KW-0472">Membrane</keyword>
<comment type="caution">
    <text evidence="2">The sequence shown here is derived from an EMBL/GenBank/DDBJ whole genome shotgun (WGS) entry which is preliminary data.</text>
</comment>
<sequence length="84" mass="9637">MFGRCGPELFTALLLLRRRMLNLRFDRFPMLLLYGAIFYRRRGVIAAIVIALGHLMELLRCGLALGIAGRRVIKRVIRRPGTLL</sequence>
<protein>
    <submittedName>
        <fullName evidence="2">Uncharacterized protein</fullName>
    </submittedName>
</protein>
<keyword evidence="1" id="KW-1133">Transmembrane helix</keyword>
<evidence type="ECO:0000256" key="1">
    <source>
        <dbReference type="SAM" id="Phobius"/>
    </source>
</evidence>
<dbReference type="Proteomes" id="UP000254863">
    <property type="component" value="Unassembled WGS sequence"/>
</dbReference>
<keyword evidence="1" id="KW-0812">Transmembrane</keyword>
<dbReference type="EMBL" id="UGMS01000001">
    <property type="protein sequence ID" value="STV82419.1"/>
    <property type="molecule type" value="Genomic_DNA"/>
</dbReference>
<proteinExistence type="predicted"/>
<name>A0A7H4N7H7_9ENTR</name>
<feature type="transmembrane region" description="Helical" evidence="1">
    <location>
        <begin position="45"/>
        <end position="69"/>
    </location>
</feature>
<dbReference type="AlphaFoldDB" id="A0A7H4N7H7"/>
<reference evidence="2 3" key="1">
    <citation type="submission" date="2018-06" db="EMBL/GenBank/DDBJ databases">
        <authorList>
            <consortium name="Pathogen Informatics"/>
            <person name="Doyle S."/>
        </authorList>
    </citation>
    <scope>NUCLEOTIDE SEQUENCE [LARGE SCALE GENOMIC DNA]</scope>
    <source>
        <strain evidence="2 3">NCTC11685</strain>
    </source>
</reference>
<accession>A0A7H4N7H7</accession>
<organism evidence="2 3">
    <name type="scientific">Klebsiella michiganensis</name>
    <dbReference type="NCBI Taxonomy" id="1134687"/>
    <lineage>
        <taxon>Bacteria</taxon>
        <taxon>Pseudomonadati</taxon>
        <taxon>Pseudomonadota</taxon>
        <taxon>Gammaproteobacteria</taxon>
        <taxon>Enterobacterales</taxon>
        <taxon>Enterobacteriaceae</taxon>
        <taxon>Klebsiella/Raoultella group</taxon>
        <taxon>Klebsiella</taxon>
    </lineage>
</organism>
<evidence type="ECO:0000313" key="2">
    <source>
        <dbReference type="EMBL" id="STV82419.1"/>
    </source>
</evidence>
<evidence type="ECO:0000313" key="3">
    <source>
        <dbReference type="Proteomes" id="UP000254863"/>
    </source>
</evidence>